<keyword evidence="1" id="KW-0813">Transport</keyword>
<dbReference type="AlphaFoldDB" id="A1HS57"/>
<name>A1HS57_9FIRM</name>
<evidence type="ECO:0000313" key="6">
    <source>
        <dbReference type="Proteomes" id="UP000005139"/>
    </source>
</evidence>
<protein>
    <submittedName>
        <fullName evidence="5">ABC transporter related</fullName>
    </submittedName>
</protein>
<reference evidence="5 6" key="2">
    <citation type="submission" date="2007-01" db="EMBL/GenBank/DDBJ databases">
        <title>Sequencing of the draft genome and assembly of Thermosinus carboxydivorans Nor1.</title>
        <authorList>
            <consortium name="US DOE Joint Genome Institute (JGI-PGF)"/>
            <person name="Copeland A."/>
            <person name="Lucas S."/>
            <person name="Lapidus A."/>
            <person name="Barry K."/>
            <person name="Glavina del Rio T."/>
            <person name="Dalin E."/>
            <person name="Tice H."/>
            <person name="Bruce D."/>
            <person name="Pitluck S."/>
            <person name="Richardson P."/>
        </authorList>
    </citation>
    <scope>NUCLEOTIDE SEQUENCE [LARGE SCALE GENOMIC DNA]</scope>
    <source>
        <strain evidence="5 6">Nor1</strain>
    </source>
</reference>
<dbReference type="SUPFAM" id="SSF52540">
    <property type="entry name" value="P-loop containing nucleoside triphosphate hydrolases"/>
    <property type="match status" value="1"/>
</dbReference>
<dbReference type="InterPro" id="IPR003439">
    <property type="entry name" value="ABC_transporter-like_ATP-bd"/>
</dbReference>
<proteinExistence type="predicted"/>
<dbReference type="PANTHER" id="PTHR42788:SF20">
    <property type="entry name" value="ABC TRANSPORTER ATP-BINDING PROTEIN"/>
    <property type="match status" value="1"/>
</dbReference>
<dbReference type="PROSITE" id="PS00211">
    <property type="entry name" value="ABC_TRANSPORTER_1"/>
    <property type="match status" value="1"/>
</dbReference>
<dbReference type="OrthoDB" id="9802264at2"/>
<dbReference type="Gene3D" id="3.40.50.300">
    <property type="entry name" value="P-loop containing nucleotide triphosphate hydrolases"/>
    <property type="match status" value="1"/>
</dbReference>
<evidence type="ECO:0000256" key="1">
    <source>
        <dbReference type="ARBA" id="ARBA00022448"/>
    </source>
</evidence>
<accession>A1HS57</accession>
<evidence type="ECO:0000256" key="2">
    <source>
        <dbReference type="ARBA" id="ARBA00022741"/>
    </source>
</evidence>
<keyword evidence="6" id="KW-1185">Reference proteome</keyword>
<organism evidence="5 6">
    <name type="scientific">Thermosinus carboxydivorans Nor1</name>
    <dbReference type="NCBI Taxonomy" id="401526"/>
    <lineage>
        <taxon>Bacteria</taxon>
        <taxon>Bacillati</taxon>
        <taxon>Bacillota</taxon>
        <taxon>Negativicutes</taxon>
        <taxon>Selenomonadales</taxon>
        <taxon>Sporomusaceae</taxon>
        <taxon>Thermosinus</taxon>
    </lineage>
</organism>
<dbReference type="InterPro" id="IPR017871">
    <property type="entry name" value="ABC_transporter-like_CS"/>
</dbReference>
<keyword evidence="3" id="KW-0067">ATP-binding</keyword>
<comment type="caution">
    <text evidence="5">The sequence shown here is derived from an EMBL/GenBank/DDBJ whole genome shotgun (WGS) entry which is preliminary data.</text>
</comment>
<dbReference type="GO" id="GO:0005524">
    <property type="term" value="F:ATP binding"/>
    <property type="evidence" value="ECO:0007669"/>
    <property type="project" value="UniProtKB-KW"/>
</dbReference>
<keyword evidence="2" id="KW-0547">Nucleotide-binding</keyword>
<sequence>MKVVIEQVSKTYPGRYGRQLCALADINLTVHDEEFIVLVGPSGCGKSTLLNMVGGLLSPTSGKIYVEGLKANRDPVVGIVFQDVGLFPWRTVSQNIAFGLEEMGLSKQEQRERVDYYVSLVGLAGFETAFPHQLSGGMRQRVGIARALAIQPDLLLMDEPFSALDAQSRMLMQEELLRIWGKRRLSTLYVTHNIQEAVYLADRVVVLSRRPGRVISIISIDLPKFGRDQDEYITQFNGYVEQIWQLIRKDAEDALREGNKE</sequence>
<gene>
    <name evidence="5" type="ORF">TcarDRAFT_0630</name>
</gene>
<dbReference type="GO" id="GO:0016887">
    <property type="term" value="F:ATP hydrolysis activity"/>
    <property type="evidence" value="ECO:0007669"/>
    <property type="project" value="InterPro"/>
</dbReference>
<evidence type="ECO:0000256" key="3">
    <source>
        <dbReference type="ARBA" id="ARBA00022840"/>
    </source>
</evidence>
<dbReference type="PANTHER" id="PTHR42788">
    <property type="entry name" value="TAURINE IMPORT ATP-BINDING PROTEIN-RELATED"/>
    <property type="match status" value="1"/>
</dbReference>
<evidence type="ECO:0000313" key="5">
    <source>
        <dbReference type="EMBL" id="EAX47122.1"/>
    </source>
</evidence>
<dbReference type="PROSITE" id="PS50893">
    <property type="entry name" value="ABC_TRANSPORTER_2"/>
    <property type="match status" value="1"/>
</dbReference>
<evidence type="ECO:0000259" key="4">
    <source>
        <dbReference type="PROSITE" id="PS50893"/>
    </source>
</evidence>
<reference evidence="5 6" key="1">
    <citation type="submission" date="2007-01" db="EMBL/GenBank/DDBJ databases">
        <title>Annotation of the draft genome assembly of Thermosinus carboxydivorans Nor1.</title>
        <authorList>
            <consortium name="US DOE Joint Genome Institute (JGI-ORNL)"/>
            <person name="Larimer F."/>
            <person name="Land M."/>
            <person name="Hauser L."/>
        </authorList>
    </citation>
    <scope>NUCLEOTIDE SEQUENCE [LARGE SCALE GENOMIC DNA]</scope>
    <source>
        <strain evidence="5 6">Nor1</strain>
    </source>
</reference>
<dbReference type="InterPro" id="IPR003593">
    <property type="entry name" value="AAA+_ATPase"/>
</dbReference>
<dbReference type="EMBL" id="AAWL01000014">
    <property type="protein sequence ID" value="EAX47122.1"/>
    <property type="molecule type" value="Genomic_DNA"/>
</dbReference>
<dbReference type="eggNOG" id="COG1116">
    <property type="taxonomic scope" value="Bacteria"/>
</dbReference>
<dbReference type="CDD" id="cd03293">
    <property type="entry name" value="ABC_NrtD_SsuB_transporters"/>
    <property type="match status" value="1"/>
</dbReference>
<dbReference type="RefSeq" id="WP_007289862.1">
    <property type="nucleotide sequence ID" value="NZ_AAWL01000014.1"/>
</dbReference>
<dbReference type="Pfam" id="PF00005">
    <property type="entry name" value="ABC_tran"/>
    <property type="match status" value="1"/>
</dbReference>
<dbReference type="InterPro" id="IPR027417">
    <property type="entry name" value="P-loop_NTPase"/>
</dbReference>
<dbReference type="InterPro" id="IPR050166">
    <property type="entry name" value="ABC_transporter_ATP-bind"/>
</dbReference>
<feature type="domain" description="ABC transporter" evidence="4">
    <location>
        <begin position="3"/>
        <end position="234"/>
    </location>
</feature>
<dbReference type="SMART" id="SM00382">
    <property type="entry name" value="AAA"/>
    <property type="match status" value="1"/>
</dbReference>
<dbReference type="Proteomes" id="UP000005139">
    <property type="component" value="Unassembled WGS sequence"/>
</dbReference>